<evidence type="ECO:0000313" key="1">
    <source>
        <dbReference type="EMBL" id="EGW04006.1"/>
    </source>
</evidence>
<dbReference type="Proteomes" id="UP000001075">
    <property type="component" value="Unassembled WGS sequence"/>
</dbReference>
<reference evidence="2" key="1">
    <citation type="journal article" date="2011" name="Nat. Biotechnol.">
        <title>The genomic sequence of the Chinese hamster ovary (CHO)-K1 cell line.</title>
        <authorList>
            <person name="Xu X."/>
            <person name="Nagarajan H."/>
            <person name="Lewis N.E."/>
            <person name="Pan S."/>
            <person name="Cai Z."/>
            <person name="Liu X."/>
            <person name="Chen W."/>
            <person name="Xie M."/>
            <person name="Wang W."/>
            <person name="Hammond S."/>
            <person name="Andersen M.R."/>
            <person name="Neff N."/>
            <person name="Passarelli B."/>
            <person name="Koh W."/>
            <person name="Fan H.C."/>
            <person name="Wang J."/>
            <person name="Gui Y."/>
            <person name="Lee K.H."/>
            <person name="Betenbaugh M.J."/>
            <person name="Quake S.R."/>
            <person name="Famili I."/>
            <person name="Palsson B.O."/>
            <person name="Wang J."/>
        </authorList>
    </citation>
    <scope>NUCLEOTIDE SEQUENCE [LARGE SCALE GENOMIC DNA]</scope>
    <source>
        <strain evidence="2">CHO K1 cell line</strain>
    </source>
</reference>
<dbReference type="EMBL" id="JH000991">
    <property type="protein sequence ID" value="EGW04006.1"/>
    <property type="molecule type" value="Genomic_DNA"/>
</dbReference>
<organism evidence="1 2">
    <name type="scientific">Cricetulus griseus</name>
    <name type="common">Chinese hamster</name>
    <name type="synonym">Cricetulus barabensis griseus</name>
    <dbReference type="NCBI Taxonomy" id="10029"/>
    <lineage>
        <taxon>Eukaryota</taxon>
        <taxon>Metazoa</taxon>
        <taxon>Chordata</taxon>
        <taxon>Craniata</taxon>
        <taxon>Vertebrata</taxon>
        <taxon>Euteleostomi</taxon>
        <taxon>Mammalia</taxon>
        <taxon>Eutheria</taxon>
        <taxon>Euarchontoglires</taxon>
        <taxon>Glires</taxon>
        <taxon>Rodentia</taxon>
        <taxon>Myomorpha</taxon>
        <taxon>Muroidea</taxon>
        <taxon>Cricetidae</taxon>
        <taxon>Cricetinae</taxon>
        <taxon>Cricetulus</taxon>
    </lineage>
</organism>
<evidence type="ECO:0000313" key="2">
    <source>
        <dbReference type="Proteomes" id="UP000001075"/>
    </source>
</evidence>
<accession>G3I002</accession>
<sequence>MLSRYKGHCNRSTCLRPRTLQVLPPTVSSFWGDYLHRFNIRKLLDSRKAISCPHTMRLKGGDADTARPAGTYARPLAATARSAAAGP</sequence>
<gene>
    <name evidence="1" type="ORF">I79_016667</name>
</gene>
<name>G3I002_CRIGR</name>
<dbReference type="AlphaFoldDB" id="G3I002"/>
<dbReference type="InParanoid" id="G3I002"/>
<protein>
    <submittedName>
        <fullName evidence="1">Uncharacterized protein</fullName>
    </submittedName>
</protein>
<proteinExistence type="predicted"/>